<keyword evidence="7 9" id="KW-0539">Nucleus</keyword>
<evidence type="ECO:0000256" key="2">
    <source>
        <dbReference type="ARBA" id="ARBA00009681"/>
    </source>
</evidence>
<reference evidence="12 13" key="1">
    <citation type="journal article" date="2024" name="bioRxiv">
        <title>A reference genome for Trichogramma kaykai: A tiny desert-dwelling parasitoid wasp with competing sex-ratio distorters.</title>
        <authorList>
            <person name="Culotta J."/>
            <person name="Lindsey A.R."/>
        </authorList>
    </citation>
    <scope>NUCLEOTIDE SEQUENCE [LARGE SCALE GENOMIC DNA]</scope>
    <source>
        <strain evidence="12 13">KSX58</strain>
    </source>
</reference>
<accession>A0ABD2W472</accession>
<feature type="region of interest" description="Disordered" evidence="10">
    <location>
        <begin position="135"/>
        <end position="154"/>
    </location>
</feature>
<evidence type="ECO:0000256" key="6">
    <source>
        <dbReference type="ARBA" id="ARBA00023163"/>
    </source>
</evidence>
<comment type="caution">
    <text evidence="12">The sequence shown here is derived from an EMBL/GenBank/DDBJ whole genome shotgun (WGS) entry which is preliminary data.</text>
</comment>
<dbReference type="PANTHER" id="PTHR15201">
    <property type="entry name" value="CRSP70"/>
    <property type="match status" value="1"/>
</dbReference>
<name>A0ABD2W472_9HYME</name>
<evidence type="ECO:0000259" key="11">
    <source>
        <dbReference type="PROSITE" id="PS51319"/>
    </source>
</evidence>
<evidence type="ECO:0000256" key="4">
    <source>
        <dbReference type="ARBA" id="ARBA00023015"/>
    </source>
</evidence>
<evidence type="ECO:0000256" key="3">
    <source>
        <dbReference type="ARBA" id="ARBA00019686"/>
    </source>
</evidence>
<keyword evidence="5" id="KW-0010">Activator</keyword>
<feature type="domain" description="TFIIS N-terminal" evidence="11">
    <location>
        <begin position="7"/>
        <end position="84"/>
    </location>
</feature>
<evidence type="ECO:0000256" key="9">
    <source>
        <dbReference type="PROSITE-ProRule" id="PRU00649"/>
    </source>
</evidence>
<dbReference type="Proteomes" id="UP001627154">
    <property type="component" value="Unassembled WGS sequence"/>
</dbReference>
<evidence type="ECO:0000313" key="13">
    <source>
        <dbReference type="Proteomes" id="UP001627154"/>
    </source>
</evidence>
<keyword evidence="4" id="KW-0805">Transcription regulation</keyword>
<dbReference type="GO" id="GO:0005634">
    <property type="term" value="C:nucleus"/>
    <property type="evidence" value="ECO:0007669"/>
    <property type="project" value="UniProtKB-SubCell"/>
</dbReference>
<dbReference type="PROSITE" id="PS51319">
    <property type="entry name" value="TFIIS_N"/>
    <property type="match status" value="1"/>
</dbReference>
<evidence type="ECO:0000256" key="5">
    <source>
        <dbReference type="ARBA" id="ARBA00023159"/>
    </source>
</evidence>
<feature type="compositionally biased region" description="Polar residues" evidence="10">
    <location>
        <begin position="198"/>
        <end position="208"/>
    </location>
</feature>
<dbReference type="AlphaFoldDB" id="A0ABD2W472"/>
<evidence type="ECO:0000256" key="10">
    <source>
        <dbReference type="SAM" id="MobiDB-lite"/>
    </source>
</evidence>
<keyword evidence="6" id="KW-0804">Transcription</keyword>
<evidence type="ECO:0000256" key="8">
    <source>
        <dbReference type="ARBA" id="ARBA00031968"/>
    </source>
</evidence>
<evidence type="ECO:0000256" key="7">
    <source>
        <dbReference type="ARBA" id="ARBA00023242"/>
    </source>
</evidence>
<keyword evidence="13" id="KW-1185">Reference proteome</keyword>
<dbReference type="InterPro" id="IPR003617">
    <property type="entry name" value="TFIIS/CRSP70_N_sub"/>
</dbReference>
<gene>
    <name evidence="12" type="ORF">TKK_016665</name>
</gene>
<sequence>MQKYCTELTEKLLRSLDSDYHVVDLRGVIEVFTVLEKTTLTKEVLEATRLGKHVNELRRNSKDEALARRAKNLVRKWRDQMLPGVNQQQQQQQHAQVADAAHAPAGLNGQFRNITPASPALKALNSQTPALRGLQPQSPALRGLQPQSPAFKGLQPQSPVFKGFKPQSPALKGLKPNSPAVPLLRNAAVNSRISSPALSLHSDQSCSPVESPIRPPTIAAGLSNHVSSVPKLDQQSGQNHLSEAVPRTHSSNKRLRKEDSFDSADLASNKKLRHNGDSSVNNEVPSLTLKERNPELIEPVNLDTQVHVAKKRGRKKGSKSIKNTPLLEDSVKEKLASISRSTKLKTTQELFEDLQKRGSNVNANFYTSHNVSSIKKEDSNSRKSTAGDKYPLNIKNSFEGTFGKTNCKYEENLSKSPHKQIPTITIDEDTVDSVGPKKSENNFSSNSNTQTFDIPTLPPLDRNTINWDEDNYYVHLNTTPRDLTDADIDKYHTECVEGLNGNWQPKLAYVKTELDGTKDEITNSIGLKRPSDSKYDNYEFREWHEMLARPSFNGENLHILPYVVID</sequence>
<dbReference type="Gene3D" id="1.20.930.10">
    <property type="entry name" value="Conserved domain common to transcription factors TFIIS, elongin A, CRSP70"/>
    <property type="match status" value="1"/>
</dbReference>
<dbReference type="InterPro" id="IPR017923">
    <property type="entry name" value="TFIIS_N"/>
</dbReference>
<dbReference type="SMART" id="SM00509">
    <property type="entry name" value="TFS2N"/>
    <property type="match status" value="1"/>
</dbReference>
<organism evidence="12 13">
    <name type="scientific">Trichogramma kaykai</name>
    <dbReference type="NCBI Taxonomy" id="54128"/>
    <lineage>
        <taxon>Eukaryota</taxon>
        <taxon>Metazoa</taxon>
        <taxon>Ecdysozoa</taxon>
        <taxon>Arthropoda</taxon>
        <taxon>Hexapoda</taxon>
        <taxon>Insecta</taxon>
        <taxon>Pterygota</taxon>
        <taxon>Neoptera</taxon>
        <taxon>Endopterygota</taxon>
        <taxon>Hymenoptera</taxon>
        <taxon>Apocrita</taxon>
        <taxon>Proctotrupomorpha</taxon>
        <taxon>Chalcidoidea</taxon>
        <taxon>Trichogrammatidae</taxon>
        <taxon>Trichogramma</taxon>
    </lineage>
</organism>
<dbReference type="PANTHER" id="PTHR15201:SF1">
    <property type="entry name" value="MEDIATOR OF RNA POLYMERASE II TRANSCRIPTION SUBUNIT 26"/>
    <property type="match status" value="1"/>
</dbReference>
<dbReference type="Pfam" id="PF08711">
    <property type="entry name" value="Med26"/>
    <property type="match status" value="1"/>
</dbReference>
<dbReference type="EMBL" id="JBJJXI010000136">
    <property type="protein sequence ID" value="KAL3387519.1"/>
    <property type="molecule type" value="Genomic_DNA"/>
</dbReference>
<feature type="region of interest" description="Disordered" evidence="10">
    <location>
        <begin position="198"/>
        <end position="292"/>
    </location>
</feature>
<dbReference type="InterPro" id="IPR042376">
    <property type="entry name" value="MED26"/>
</dbReference>
<evidence type="ECO:0000256" key="1">
    <source>
        <dbReference type="ARBA" id="ARBA00004123"/>
    </source>
</evidence>
<protein>
    <recommendedName>
        <fullName evidence="3">Mediator of RNA polymerase II transcription subunit 26</fullName>
    </recommendedName>
    <alternativeName>
        <fullName evidence="8">Mediator complex subunit 26</fullName>
    </alternativeName>
</protein>
<dbReference type="SUPFAM" id="SSF47676">
    <property type="entry name" value="Conserved domain common to transcription factors TFIIS, elongin A, CRSP70"/>
    <property type="match status" value="1"/>
</dbReference>
<comment type="similarity">
    <text evidence="2">Belongs to the Mediator complex subunit 26 family.</text>
</comment>
<comment type="subcellular location">
    <subcellularLocation>
        <location evidence="1 9">Nucleus</location>
    </subcellularLocation>
</comment>
<proteinExistence type="inferred from homology"/>
<dbReference type="InterPro" id="IPR035441">
    <property type="entry name" value="TFIIS/LEDGF_dom_sf"/>
</dbReference>
<evidence type="ECO:0000313" key="12">
    <source>
        <dbReference type="EMBL" id="KAL3387519.1"/>
    </source>
</evidence>